<dbReference type="OrthoDB" id="4378831at2"/>
<dbReference type="RefSeq" id="WP_038414277.1">
    <property type="nucleotide sequence ID" value="NZ_CP009455.1"/>
</dbReference>
<proteinExistence type="predicted"/>
<dbReference type="Proteomes" id="UP000029493">
    <property type="component" value="Chromosome"/>
</dbReference>
<dbReference type="PANTHER" id="PTHR33840:SF1">
    <property type="entry name" value="TLE1 PHOSPHOLIPASE DOMAIN-CONTAINING PROTEIN"/>
    <property type="match status" value="1"/>
</dbReference>
<protein>
    <recommendedName>
        <fullName evidence="1">T6SS Phospholipase effector Tle1-like catalytic domain-containing protein</fullName>
    </recommendedName>
</protein>
<name>A0A089YIE8_9PSED</name>
<keyword evidence="3" id="KW-1185">Reference proteome</keyword>
<dbReference type="EMBL" id="CP009455">
    <property type="protein sequence ID" value="AIR91473.1"/>
    <property type="molecule type" value="Genomic_DNA"/>
</dbReference>
<dbReference type="InterPro" id="IPR018712">
    <property type="entry name" value="Tle1-like_cat"/>
</dbReference>
<organism evidence="2 3">
    <name type="scientific">Pseudomonas cremoricolorata</name>
    <dbReference type="NCBI Taxonomy" id="157783"/>
    <lineage>
        <taxon>Bacteria</taxon>
        <taxon>Pseudomonadati</taxon>
        <taxon>Pseudomonadota</taxon>
        <taxon>Gammaproteobacteria</taxon>
        <taxon>Pseudomonadales</taxon>
        <taxon>Pseudomonadaceae</taxon>
        <taxon>Pseudomonas</taxon>
    </lineage>
</organism>
<reference evidence="2 3" key="1">
    <citation type="submission" date="2014-09" db="EMBL/GenBank/DDBJ databases">
        <authorList>
            <person name="Chan K.-G."/>
        </authorList>
    </citation>
    <scope>NUCLEOTIDE SEQUENCE [LARGE SCALE GENOMIC DNA]</scope>
    <source>
        <strain evidence="2 3">ND07</strain>
    </source>
</reference>
<sequence>MTHSSSTNILRIGLFFDGTGNNLTNALAGTGGVSARAPSGSYANAPSNIALLYGLYPDAADLHPGVHCLSLYVEGIGTRQGAPDSMLSQATGLGATGVEARVEQAMQWLREQVARWRQQHPQPPLQGVEVDLFGFSRGAAAARHCANRLVAGEVGSDLAVTLNFIGLFDTVAAIFDPMAHPSPGMQFGTLRLGLADGIARKVVQLAAADEFRQHFALVASGNDCLLPGAHSDIGGGYPAQVREQVLLCKPFSCRVPASNRPEATAAYAQAAQWLDEHSPRAAGQLQLHTWEVLDEDHRARREAPYKRVFATVSQTREVPGQLSQVYLSIMRELAVQHGVPLAPLPGEWLAQLPSQLQPISQALHAYALGHSAELHLTAGQREVLQRYIHTSAHWNPAAELRDASPDVLFVNRPTADGVRLVHANPLG</sequence>
<feature type="domain" description="T6SS Phospholipase effector Tle1-like catalytic" evidence="1">
    <location>
        <begin position="12"/>
        <end position="147"/>
    </location>
</feature>
<accession>A0A089YIE8</accession>
<evidence type="ECO:0000259" key="1">
    <source>
        <dbReference type="Pfam" id="PF09994"/>
    </source>
</evidence>
<gene>
    <name evidence="2" type="ORF">LK03_20340</name>
</gene>
<evidence type="ECO:0000313" key="2">
    <source>
        <dbReference type="EMBL" id="AIR91473.1"/>
    </source>
</evidence>
<dbReference type="eggNOG" id="COG4104">
    <property type="taxonomic scope" value="Bacteria"/>
</dbReference>
<evidence type="ECO:0000313" key="3">
    <source>
        <dbReference type="Proteomes" id="UP000029493"/>
    </source>
</evidence>
<dbReference type="PANTHER" id="PTHR33840">
    <property type="match status" value="1"/>
</dbReference>
<dbReference type="Pfam" id="PF09994">
    <property type="entry name" value="T6SS_Tle1-like_cat"/>
    <property type="match status" value="1"/>
</dbReference>
<dbReference type="AlphaFoldDB" id="A0A089YIE8"/>
<dbReference type="InterPro" id="IPR029058">
    <property type="entry name" value="AB_hydrolase_fold"/>
</dbReference>
<dbReference type="KEGG" id="psw:LK03_20340"/>
<dbReference type="STRING" id="157783.LK03_20340"/>
<dbReference type="SUPFAM" id="SSF53474">
    <property type="entry name" value="alpha/beta-Hydrolases"/>
    <property type="match status" value="1"/>
</dbReference>